<dbReference type="InterPro" id="IPR036259">
    <property type="entry name" value="MFS_trans_sf"/>
</dbReference>
<feature type="transmembrane region" description="Helical" evidence="5">
    <location>
        <begin position="43"/>
        <end position="67"/>
    </location>
</feature>
<dbReference type="GO" id="GO:0022857">
    <property type="term" value="F:transmembrane transporter activity"/>
    <property type="evidence" value="ECO:0007669"/>
    <property type="project" value="InterPro"/>
</dbReference>
<evidence type="ECO:0000256" key="5">
    <source>
        <dbReference type="SAM" id="Phobius"/>
    </source>
</evidence>
<proteinExistence type="predicted"/>
<feature type="transmembrane region" description="Helical" evidence="5">
    <location>
        <begin position="6"/>
        <end position="31"/>
    </location>
</feature>
<feature type="transmembrane region" description="Helical" evidence="5">
    <location>
        <begin position="87"/>
        <end position="109"/>
    </location>
</feature>
<keyword evidence="7" id="KW-1185">Reference proteome</keyword>
<dbReference type="SUPFAM" id="SSF103473">
    <property type="entry name" value="MFS general substrate transporter"/>
    <property type="match status" value="1"/>
</dbReference>
<dbReference type="GO" id="GO:0016020">
    <property type="term" value="C:membrane"/>
    <property type="evidence" value="ECO:0007669"/>
    <property type="project" value="UniProtKB-SubCell"/>
</dbReference>
<keyword evidence="3 5" id="KW-1133">Transmembrane helix</keyword>
<comment type="subcellular location">
    <subcellularLocation>
        <location evidence="1">Membrane</location>
        <topology evidence="1">Multi-pass membrane protein</topology>
    </subcellularLocation>
</comment>
<evidence type="ECO:0000313" key="6">
    <source>
        <dbReference type="EMBL" id="GER03906.1"/>
    </source>
</evidence>
<evidence type="ECO:0000313" key="7">
    <source>
        <dbReference type="Proteomes" id="UP000324996"/>
    </source>
</evidence>
<evidence type="ECO:0000256" key="2">
    <source>
        <dbReference type="ARBA" id="ARBA00022692"/>
    </source>
</evidence>
<comment type="caution">
    <text evidence="6">The sequence shown here is derived from an EMBL/GenBank/DDBJ whole genome shotgun (WGS) entry which is preliminary data.</text>
</comment>
<name>A0A5A7NA97_9PROT</name>
<keyword evidence="4 5" id="KW-0472">Membrane</keyword>
<organism evidence="6 7">
    <name type="scientific">Iodidimonas nitroreducens</name>
    <dbReference type="NCBI Taxonomy" id="1236968"/>
    <lineage>
        <taxon>Bacteria</taxon>
        <taxon>Pseudomonadati</taxon>
        <taxon>Pseudomonadota</taxon>
        <taxon>Alphaproteobacteria</taxon>
        <taxon>Iodidimonadales</taxon>
        <taxon>Iodidimonadaceae</taxon>
        <taxon>Iodidimonas</taxon>
    </lineage>
</organism>
<evidence type="ECO:0008006" key="8">
    <source>
        <dbReference type="Google" id="ProtNLM"/>
    </source>
</evidence>
<dbReference type="InterPro" id="IPR000109">
    <property type="entry name" value="POT_fam"/>
</dbReference>
<evidence type="ECO:0000256" key="3">
    <source>
        <dbReference type="ARBA" id="ARBA00022989"/>
    </source>
</evidence>
<accession>A0A5A7NA97</accession>
<keyword evidence="2 5" id="KW-0812">Transmembrane</keyword>
<dbReference type="Gene3D" id="1.20.1250.20">
    <property type="entry name" value="MFS general substrate transporter like domains"/>
    <property type="match status" value="1"/>
</dbReference>
<evidence type="ECO:0000256" key="1">
    <source>
        <dbReference type="ARBA" id="ARBA00004141"/>
    </source>
</evidence>
<dbReference type="Proteomes" id="UP000324996">
    <property type="component" value="Unassembled WGS sequence"/>
</dbReference>
<protein>
    <recommendedName>
        <fullName evidence="8">Major facilitator superfamily (MFS) profile domain-containing protein</fullName>
    </recommendedName>
</protein>
<dbReference type="AlphaFoldDB" id="A0A5A7NA97"/>
<dbReference type="Pfam" id="PF00854">
    <property type="entry name" value="PTR2"/>
    <property type="match status" value="1"/>
</dbReference>
<reference evidence="6 7" key="1">
    <citation type="submission" date="2019-09" db="EMBL/GenBank/DDBJ databases">
        <title>NBRP : Genome information of microbial organism related human and environment.</title>
        <authorList>
            <person name="Hattori M."/>
            <person name="Oshima K."/>
            <person name="Inaba H."/>
            <person name="Suda W."/>
            <person name="Sakamoto M."/>
            <person name="Iino T."/>
            <person name="Kitahara M."/>
            <person name="Oshida Y."/>
            <person name="Iida T."/>
            <person name="Kudo T."/>
            <person name="Itoh T."/>
            <person name="Ohkuma M."/>
        </authorList>
    </citation>
    <scope>NUCLEOTIDE SEQUENCE [LARGE SCALE GENOMIC DNA]</scope>
    <source>
        <strain evidence="6 7">Q-1</strain>
    </source>
</reference>
<gene>
    <name evidence="6" type="ORF">JCM17846_15880</name>
</gene>
<evidence type="ECO:0000256" key="4">
    <source>
        <dbReference type="ARBA" id="ARBA00023136"/>
    </source>
</evidence>
<dbReference type="EMBL" id="BKCN01000006">
    <property type="protein sequence ID" value="GER03906.1"/>
    <property type="molecule type" value="Genomic_DNA"/>
</dbReference>
<sequence>MGVNAATPVVFIFLIYLLHTTGELCLSPVGLSAMNRLAPKHMASLIMGAWFFATAGGNFVAGLIASATGSGGHAGGTDMAKGYVLEIYTTIGFVALGVGVLVMMIAPLVKRLMHLDTLKDDQELAGYEEVGEAQTVGIHPERETRS</sequence>